<keyword evidence="2" id="KW-1185">Reference proteome</keyword>
<gene>
    <name evidence="1" type="ORF">METBISCDRAFT_28448</name>
</gene>
<dbReference type="Proteomes" id="UP000268321">
    <property type="component" value="Unassembled WGS sequence"/>
</dbReference>
<evidence type="ECO:0000313" key="1">
    <source>
        <dbReference type="EMBL" id="RKP29170.1"/>
    </source>
</evidence>
<proteinExistence type="predicted"/>
<protein>
    <submittedName>
        <fullName evidence="1">Uncharacterized protein</fullName>
    </submittedName>
</protein>
<accession>A0A4P9ZBI1</accession>
<dbReference type="AlphaFoldDB" id="A0A4P9ZBI1"/>
<dbReference type="EMBL" id="ML004504">
    <property type="protein sequence ID" value="RKP29170.1"/>
    <property type="molecule type" value="Genomic_DNA"/>
</dbReference>
<organism evidence="1 2">
    <name type="scientific">Metschnikowia bicuspidata</name>
    <dbReference type="NCBI Taxonomy" id="27322"/>
    <lineage>
        <taxon>Eukaryota</taxon>
        <taxon>Fungi</taxon>
        <taxon>Dikarya</taxon>
        <taxon>Ascomycota</taxon>
        <taxon>Saccharomycotina</taxon>
        <taxon>Pichiomycetes</taxon>
        <taxon>Metschnikowiaceae</taxon>
        <taxon>Metschnikowia</taxon>
    </lineage>
</organism>
<sequence>MPLGPMPSKLQASLLPDSSGSVVRLKRAVRNASLVSRPESCRRSPIRTRRVIKRSQTPLTTILETTAPNRRGQESPLAASRLLNAVVSSPEVFSIHGTPCNTSNEIFVTRHRFRESAKSQLSRESSRLCGLFSSAVDLCDDSFEDSLTVVNLLQHNQPIEVEPKSSPMASEIPLGIEIMHLGLLYWVFKQALRNIGYPTTALRFTVVAVVQTATRLTRVIFRVIFFYPLMFMGIVTKSLQIRLGEGKSLVEKLQTRALPPPGMDNQTRSLDFLRWLVAALQP</sequence>
<evidence type="ECO:0000313" key="2">
    <source>
        <dbReference type="Proteomes" id="UP000268321"/>
    </source>
</evidence>
<name>A0A4P9ZBI1_9ASCO</name>
<reference evidence="2" key="1">
    <citation type="journal article" date="2018" name="Nat. Microbiol.">
        <title>Leveraging single-cell genomics to expand the fungal tree of life.</title>
        <authorList>
            <person name="Ahrendt S.R."/>
            <person name="Quandt C.A."/>
            <person name="Ciobanu D."/>
            <person name="Clum A."/>
            <person name="Salamov A."/>
            <person name="Andreopoulos B."/>
            <person name="Cheng J.F."/>
            <person name="Woyke T."/>
            <person name="Pelin A."/>
            <person name="Henrissat B."/>
            <person name="Reynolds N.K."/>
            <person name="Benny G.L."/>
            <person name="Smith M.E."/>
            <person name="James T.Y."/>
            <person name="Grigoriev I.V."/>
        </authorList>
    </citation>
    <scope>NUCLEOTIDE SEQUENCE [LARGE SCALE GENOMIC DNA]</scope>
    <source>
        <strain evidence="2">Baker2002</strain>
    </source>
</reference>